<keyword evidence="1" id="KW-0479">Metal-binding</keyword>
<dbReference type="GO" id="GO:0046872">
    <property type="term" value="F:metal ion binding"/>
    <property type="evidence" value="ECO:0007669"/>
    <property type="project" value="UniProtKB-KW"/>
</dbReference>
<keyword evidence="5" id="KW-1185">Reference proteome</keyword>
<dbReference type="PANTHER" id="PTHR35303">
    <property type="entry name" value="OS02G0197800 PROTEIN"/>
    <property type="match status" value="1"/>
</dbReference>
<evidence type="ECO:0000313" key="4">
    <source>
        <dbReference type="EMBL" id="OWK35096.1"/>
    </source>
</evidence>
<evidence type="ECO:0000313" key="5">
    <source>
        <dbReference type="Proteomes" id="UP000214646"/>
    </source>
</evidence>
<dbReference type="AlphaFoldDB" id="A0A225DCQ2"/>
<accession>A0A225DCQ2</accession>
<dbReference type="InterPro" id="IPR010376">
    <property type="entry name" value="GBBH-like_N"/>
</dbReference>
<protein>
    <recommendedName>
        <fullName evidence="3">Gamma-butyrobetaine hydroxylase-like N-terminal domain-containing protein</fullName>
    </recommendedName>
</protein>
<feature type="domain" description="Gamma-butyrobetaine hydroxylase-like N-terminal" evidence="3">
    <location>
        <begin position="12"/>
        <end position="102"/>
    </location>
</feature>
<keyword evidence="2" id="KW-0408">Iron</keyword>
<comment type="caution">
    <text evidence="4">The sequence shown here is derived from an EMBL/GenBank/DDBJ whole genome shotgun (WGS) entry which is preliminary data.</text>
</comment>
<evidence type="ECO:0000256" key="1">
    <source>
        <dbReference type="ARBA" id="ARBA00022723"/>
    </source>
</evidence>
<dbReference type="PANTHER" id="PTHR35303:SF5">
    <property type="entry name" value="OS02G0197800 PROTEIN"/>
    <property type="match status" value="1"/>
</dbReference>
<name>A0A225DCQ2_9BACT</name>
<evidence type="ECO:0000256" key="2">
    <source>
        <dbReference type="ARBA" id="ARBA00023004"/>
    </source>
</evidence>
<organism evidence="4 5">
    <name type="scientific">Fimbriiglobus ruber</name>
    <dbReference type="NCBI Taxonomy" id="1908690"/>
    <lineage>
        <taxon>Bacteria</taxon>
        <taxon>Pseudomonadati</taxon>
        <taxon>Planctomycetota</taxon>
        <taxon>Planctomycetia</taxon>
        <taxon>Gemmatales</taxon>
        <taxon>Gemmataceae</taxon>
        <taxon>Fimbriiglobus</taxon>
    </lineage>
</organism>
<sequence>MGMTAEPLRPVSLKREGDGLRVAWSDGAATFVTWAALRANCPCASCIDDRAKPPNPFRILSEREMAAGAPAPVAMKAVGHYAYQISWNDGHSTGIYTIEALRKLGEPTT</sequence>
<gene>
    <name evidence="4" type="ORF">FRUB_09938</name>
</gene>
<proteinExistence type="predicted"/>
<evidence type="ECO:0000259" key="3">
    <source>
        <dbReference type="Pfam" id="PF06155"/>
    </source>
</evidence>
<reference evidence="5" key="1">
    <citation type="submission" date="2017-06" db="EMBL/GenBank/DDBJ databases">
        <title>Genome analysis of Fimbriiglobus ruber SP5, the first member of the order Planctomycetales with confirmed chitinolytic capability.</title>
        <authorList>
            <person name="Ravin N.V."/>
            <person name="Rakitin A.L."/>
            <person name="Ivanova A.A."/>
            <person name="Beletsky A.V."/>
            <person name="Kulichevskaya I.S."/>
            <person name="Mardanov A.V."/>
            <person name="Dedysh S.N."/>
        </authorList>
    </citation>
    <scope>NUCLEOTIDE SEQUENCE [LARGE SCALE GENOMIC DNA]</scope>
    <source>
        <strain evidence="5">SP5</strain>
    </source>
</reference>
<dbReference type="Proteomes" id="UP000214646">
    <property type="component" value="Unassembled WGS sequence"/>
</dbReference>
<dbReference type="Gene3D" id="3.30.2020.30">
    <property type="match status" value="1"/>
</dbReference>
<dbReference type="Pfam" id="PF06155">
    <property type="entry name" value="GBBH-like_N"/>
    <property type="match status" value="1"/>
</dbReference>
<dbReference type="InterPro" id="IPR038492">
    <property type="entry name" value="GBBH-like_N_sf"/>
</dbReference>
<dbReference type="EMBL" id="NIDE01000019">
    <property type="protein sequence ID" value="OWK35096.1"/>
    <property type="molecule type" value="Genomic_DNA"/>
</dbReference>